<dbReference type="EMBL" id="CP144696">
    <property type="protein sequence ID" value="WVZ13294.1"/>
    <property type="molecule type" value="Genomic_DNA"/>
</dbReference>
<accession>A0AAQ3S2I4</accession>
<dbReference type="PANTHER" id="PTHR15503:SF22">
    <property type="entry name" value="TRANSPOSON TY3-I GAG POLYPROTEIN"/>
    <property type="match status" value="1"/>
</dbReference>
<dbReference type="PANTHER" id="PTHR15503">
    <property type="entry name" value="LDOC1 RELATED"/>
    <property type="match status" value="1"/>
</dbReference>
<name>A0AAQ3S2I4_VIGMU</name>
<proteinExistence type="predicted"/>
<evidence type="ECO:0000313" key="3">
    <source>
        <dbReference type="Proteomes" id="UP001374535"/>
    </source>
</evidence>
<dbReference type="Proteomes" id="UP001374535">
    <property type="component" value="Chromosome 5"/>
</dbReference>
<dbReference type="InterPro" id="IPR005162">
    <property type="entry name" value="Retrotrans_gag_dom"/>
</dbReference>
<gene>
    <name evidence="2" type="ORF">V8G54_017824</name>
</gene>
<keyword evidence="3" id="KW-1185">Reference proteome</keyword>
<evidence type="ECO:0000259" key="1">
    <source>
        <dbReference type="Pfam" id="PF03732"/>
    </source>
</evidence>
<protein>
    <recommendedName>
        <fullName evidence="1">Retrotransposon gag domain-containing protein</fullName>
    </recommendedName>
</protein>
<feature type="domain" description="Retrotransposon gag" evidence="1">
    <location>
        <begin position="2"/>
        <end position="85"/>
    </location>
</feature>
<reference evidence="2 3" key="1">
    <citation type="journal article" date="2023" name="Life. Sci Alliance">
        <title>Evolutionary insights into 3D genome organization and epigenetic landscape of Vigna mungo.</title>
        <authorList>
            <person name="Junaid A."/>
            <person name="Singh B."/>
            <person name="Bhatia S."/>
        </authorList>
    </citation>
    <scope>NUCLEOTIDE SEQUENCE [LARGE SCALE GENOMIC DNA]</scope>
    <source>
        <strain evidence="2">Urdbean</strain>
    </source>
</reference>
<evidence type="ECO:0000313" key="2">
    <source>
        <dbReference type="EMBL" id="WVZ13294.1"/>
    </source>
</evidence>
<dbReference type="Pfam" id="PF03732">
    <property type="entry name" value="Retrotrans_gag"/>
    <property type="match status" value="1"/>
</dbReference>
<sequence>MDGPALSWFQWMERNHFLHSWKDFLHSLETRFAPSRFQNVKGRLCKLYQTGSVLQYLNDFESLVNRVTDVPPSFLLECFISGLRPDIQREVLAFQPVSFSEAADSTIPVSRASPSIQRQALLPPPATPTVPFKHLSDLEMQNRRDRGLCYNCDEKYNPGHRCKSRFFFLVHDDEETIPFDHPPDDSIDSTIPDSAQLSLNALSGHFNSKMFCVTGHILEHSVRILIDSGTHELGLPFKSTKPLSVMVGNGHALTCSQAALGVQWLQSLGPVLTDYEQLTMQFTWSCQMAKLIGDVHNDSLPISVHQLRKLSKWGHIVEYFHLTVLSTVPVSATYFGVVPIDNPELSILLNRFQSLFEEHSSLPPERPTDHAITLVPNSAPVKVRPYRYPYS</sequence>
<dbReference type="InterPro" id="IPR032567">
    <property type="entry name" value="RTL1-rel"/>
</dbReference>
<organism evidence="2 3">
    <name type="scientific">Vigna mungo</name>
    <name type="common">Black gram</name>
    <name type="synonym">Phaseolus mungo</name>
    <dbReference type="NCBI Taxonomy" id="3915"/>
    <lineage>
        <taxon>Eukaryota</taxon>
        <taxon>Viridiplantae</taxon>
        <taxon>Streptophyta</taxon>
        <taxon>Embryophyta</taxon>
        <taxon>Tracheophyta</taxon>
        <taxon>Spermatophyta</taxon>
        <taxon>Magnoliopsida</taxon>
        <taxon>eudicotyledons</taxon>
        <taxon>Gunneridae</taxon>
        <taxon>Pentapetalae</taxon>
        <taxon>rosids</taxon>
        <taxon>fabids</taxon>
        <taxon>Fabales</taxon>
        <taxon>Fabaceae</taxon>
        <taxon>Papilionoideae</taxon>
        <taxon>50 kb inversion clade</taxon>
        <taxon>NPAAA clade</taxon>
        <taxon>indigoferoid/millettioid clade</taxon>
        <taxon>Phaseoleae</taxon>
        <taxon>Vigna</taxon>
    </lineage>
</organism>
<dbReference type="AlphaFoldDB" id="A0AAQ3S2I4"/>